<keyword evidence="4" id="KW-0472">Membrane</keyword>
<dbReference type="InterPro" id="IPR051216">
    <property type="entry name" value="Teneurin"/>
</dbReference>
<feature type="transmembrane region" description="Helical" evidence="4">
    <location>
        <begin position="415"/>
        <end position="435"/>
    </location>
</feature>
<keyword evidence="1" id="KW-0245">EGF-like domain</keyword>
<feature type="domain" description="Teneurin-like YD-shell" evidence="5">
    <location>
        <begin position="10"/>
        <end position="384"/>
    </location>
</feature>
<dbReference type="RefSeq" id="WP_231714543.1">
    <property type="nucleotide sequence ID" value="NZ_BEXT01000001.1"/>
</dbReference>
<dbReference type="Pfam" id="PF25023">
    <property type="entry name" value="TEN_YD-shell"/>
    <property type="match status" value="1"/>
</dbReference>
<reference evidence="7" key="1">
    <citation type="submission" date="2017-11" db="EMBL/GenBank/DDBJ databases">
        <authorList>
            <person name="Watanabe M."/>
            <person name="Kojima H."/>
        </authorList>
    </citation>
    <scope>NUCLEOTIDE SEQUENCE [LARGE SCALE GENOMIC DNA]</scope>
    <source>
        <strain evidence="7">Tokyo 01</strain>
    </source>
</reference>
<keyword evidence="2" id="KW-0677">Repeat</keyword>
<protein>
    <recommendedName>
        <fullName evidence="5">Teneurin-like YD-shell domain-containing protein</fullName>
    </recommendedName>
</protein>
<dbReference type="InterPro" id="IPR022385">
    <property type="entry name" value="Rhs_assc_core"/>
</dbReference>
<keyword evidence="3" id="KW-1015">Disulfide bond</keyword>
<keyword evidence="4" id="KW-0812">Transmembrane</keyword>
<dbReference type="PANTHER" id="PTHR11219">
    <property type="entry name" value="TENEURIN AND N-ACETYLGLUCOSAMINE-1-PHOSPHODIESTER ALPHA-N-ACETYLGLUCOSAMINIDASE"/>
    <property type="match status" value="1"/>
</dbReference>
<organism evidence="6 7">
    <name type="scientific">Desulfonema ishimotonii</name>
    <dbReference type="NCBI Taxonomy" id="45657"/>
    <lineage>
        <taxon>Bacteria</taxon>
        <taxon>Pseudomonadati</taxon>
        <taxon>Thermodesulfobacteriota</taxon>
        <taxon>Desulfobacteria</taxon>
        <taxon>Desulfobacterales</taxon>
        <taxon>Desulfococcaceae</taxon>
        <taxon>Desulfonema</taxon>
    </lineage>
</organism>
<gene>
    <name evidence="6" type="ORF">DENIS_3869</name>
</gene>
<evidence type="ECO:0000259" key="5">
    <source>
        <dbReference type="Pfam" id="PF25023"/>
    </source>
</evidence>
<evidence type="ECO:0000256" key="2">
    <source>
        <dbReference type="ARBA" id="ARBA00022737"/>
    </source>
</evidence>
<dbReference type="EMBL" id="BEXT01000001">
    <property type="protein sequence ID" value="GBC62885.1"/>
    <property type="molecule type" value="Genomic_DNA"/>
</dbReference>
<keyword evidence="4" id="KW-1133">Transmembrane helix</keyword>
<accession>A0A401G0Z9</accession>
<feature type="transmembrane region" description="Helical" evidence="4">
    <location>
        <begin position="485"/>
        <end position="503"/>
    </location>
</feature>
<proteinExistence type="predicted"/>
<dbReference type="Gene3D" id="2.180.10.10">
    <property type="entry name" value="RHS repeat-associated core"/>
    <property type="match status" value="1"/>
</dbReference>
<feature type="transmembrane region" description="Helical" evidence="4">
    <location>
        <begin position="447"/>
        <end position="479"/>
    </location>
</feature>
<keyword evidence="7" id="KW-1185">Reference proteome</keyword>
<evidence type="ECO:0000313" key="7">
    <source>
        <dbReference type="Proteomes" id="UP000288096"/>
    </source>
</evidence>
<dbReference type="NCBIfam" id="TIGR03696">
    <property type="entry name" value="Rhs_assc_core"/>
    <property type="match status" value="1"/>
</dbReference>
<dbReference type="AlphaFoldDB" id="A0A401G0Z9"/>
<evidence type="ECO:0000256" key="1">
    <source>
        <dbReference type="ARBA" id="ARBA00022536"/>
    </source>
</evidence>
<name>A0A401G0Z9_9BACT</name>
<dbReference type="Proteomes" id="UP000288096">
    <property type="component" value="Unassembled WGS sequence"/>
</dbReference>
<reference evidence="7" key="2">
    <citation type="submission" date="2019-01" db="EMBL/GenBank/DDBJ databases">
        <title>Genome sequence of Desulfonema ishimotonii strain Tokyo 01.</title>
        <authorList>
            <person name="Fukui M."/>
        </authorList>
    </citation>
    <scope>NUCLEOTIDE SEQUENCE [LARGE SCALE GENOMIC DNA]</scope>
    <source>
        <strain evidence="7">Tokyo 01</strain>
    </source>
</reference>
<dbReference type="InterPro" id="IPR056823">
    <property type="entry name" value="TEN-like_YD-shell"/>
</dbReference>
<evidence type="ECO:0000313" key="6">
    <source>
        <dbReference type="EMBL" id="GBC62885.1"/>
    </source>
</evidence>
<sequence length="512" mass="54987">MASVTKGSESVTYGYDGSLLTSENRAGTLNQVLGYGYDADGDFRPDSFTYAESTEDYVYDDDGLLTGAGDFAIFRNADTGLPGSVSDSALTLSRDFNGYGETDREAHSVGGDQMVWEVIERDNAGRIRQKTETVGGEAVTYDYDYDEMGRLLTVLKDGELVEEYRYDAAGRRNYELNTRRGISRTTDGDFDYDDEDCLTGIGDADYEYDEDGFLLQKTDGADVTQYDYSLRGELLSVTLPDERFIEYVHDPLGRRIAKTADGTITEKYLWAGLTTLLAVYDGSDNLLMRFEYADGRMPVAMTKGGQRYYLAYDQVGSLRAVTDASGNLVKRIEYDTFGNILTDSDPLFEVPFGFAGGLHDRDTGLIRFGYRDYDPDTGRWTAKDPILFAGGDTDLYGYCVSDPVNMIDPTGLLNFWGGVIGGIVGGAGGILGGLANENISVSSMTDAFIGGFAGGFVGGMFDVTAGVGAGIGAGIAAGYEAANGGNLGAIIGAGIGGGLGGLWRDMSEELKG</sequence>
<comment type="caution">
    <text evidence="6">The sequence shown here is derived from an EMBL/GenBank/DDBJ whole genome shotgun (WGS) entry which is preliminary data.</text>
</comment>
<dbReference type="PANTHER" id="PTHR11219:SF69">
    <property type="entry name" value="TENEURIN-A"/>
    <property type="match status" value="1"/>
</dbReference>
<evidence type="ECO:0000256" key="4">
    <source>
        <dbReference type="SAM" id="Phobius"/>
    </source>
</evidence>
<evidence type="ECO:0000256" key="3">
    <source>
        <dbReference type="ARBA" id="ARBA00023157"/>
    </source>
</evidence>